<dbReference type="Proteomes" id="UP000176204">
    <property type="component" value="Chromosome I"/>
</dbReference>
<dbReference type="KEGG" id="agl:PYTT_1527"/>
<sequence length="144" mass="16160">MGQDRGAEVIEMFREIYERTGCALVFVGTEVWEDRLAGDMLSKWRKVLSQTVQRGINIQLPSELPEEDIAAVWRAFGLPDPGEDKVGRASMEVIREVLQTCSFGRYVKRMRAVATAAARKGEAYAWGHFLGTHRFLQELAGAAK</sequence>
<gene>
    <name evidence="1" type="ORF">PYTT_1527</name>
</gene>
<reference evidence="2" key="1">
    <citation type="submission" date="2016-09" db="EMBL/GenBank/DDBJ databases">
        <authorList>
            <person name="Koehorst J."/>
        </authorList>
    </citation>
    <scope>NUCLEOTIDE SEQUENCE [LARGE SCALE GENOMIC DNA]</scope>
</reference>
<dbReference type="STRING" id="1679444.PYTT_1527"/>
<evidence type="ECO:0000313" key="1">
    <source>
        <dbReference type="EMBL" id="SEH89616.1"/>
    </source>
</evidence>
<dbReference type="AlphaFoldDB" id="A0A1H6LM19"/>
<organism evidence="1 2">
    <name type="scientific">Akkermansia glycaniphila</name>
    <dbReference type="NCBI Taxonomy" id="1679444"/>
    <lineage>
        <taxon>Bacteria</taxon>
        <taxon>Pseudomonadati</taxon>
        <taxon>Verrucomicrobiota</taxon>
        <taxon>Verrucomicrobiia</taxon>
        <taxon>Verrucomicrobiales</taxon>
        <taxon>Akkermansiaceae</taxon>
        <taxon>Akkermansia</taxon>
    </lineage>
</organism>
<dbReference type="EMBL" id="LT629973">
    <property type="protein sequence ID" value="SEH89616.1"/>
    <property type="molecule type" value="Genomic_DNA"/>
</dbReference>
<dbReference type="RefSeq" id="WP_067777351.1">
    <property type="nucleotide sequence ID" value="NZ_LIGX01000035.1"/>
</dbReference>
<protein>
    <submittedName>
        <fullName evidence="1">Uncharacterized protein</fullName>
    </submittedName>
</protein>
<accession>A0A1H6LM19</accession>
<name>A0A1H6LM19_9BACT</name>
<evidence type="ECO:0000313" key="2">
    <source>
        <dbReference type="Proteomes" id="UP000176204"/>
    </source>
</evidence>
<keyword evidence="2" id="KW-1185">Reference proteome</keyword>
<proteinExistence type="predicted"/>